<dbReference type="Pfam" id="PF00196">
    <property type="entry name" value="GerE"/>
    <property type="match status" value="1"/>
</dbReference>
<keyword evidence="2" id="KW-0805">Transcription regulation</keyword>
<dbReference type="InterPro" id="IPR058245">
    <property type="entry name" value="NreC/VraR/RcsB-like_REC"/>
</dbReference>
<dbReference type="SUPFAM" id="SSF55874">
    <property type="entry name" value="ATPase domain of HSP90 chaperone/DNA topoisomerase II/histidine kinase"/>
    <property type="match status" value="1"/>
</dbReference>
<dbReference type="Pfam" id="PF02518">
    <property type="entry name" value="HATPase_c"/>
    <property type="match status" value="1"/>
</dbReference>
<dbReference type="Gene3D" id="1.20.5.1930">
    <property type="match status" value="1"/>
</dbReference>
<feature type="transmembrane region" description="Helical" evidence="6">
    <location>
        <begin position="139"/>
        <end position="158"/>
    </location>
</feature>
<evidence type="ECO:0000256" key="4">
    <source>
        <dbReference type="ARBA" id="ARBA00023163"/>
    </source>
</evidence>
<dbReference type="CDD" id="cd06170">
    <property type="entry name" value="LuxR_C_like"/>
    <property type="match status" value="1"/>
</dbReference>
<evidence type="ECO:0000256" key="1">
    <source>
        <dbReference type="ARBA" id="ARBA00022553"/>
    </source>
</evidence>
<dbReference type="Proteomes" id="UP001250538">
    <property type="component" value="Unassembled WGS sequence"/>
</dbReference>
<dbReference type="Pfam" id="PF00072">
    <property type="entry name" value="Response_reg"/>
    <property type="match status" value="1"/>
</dbReference>
<evidence type="ECO:0000313" key="9">
    <source>
        <dbReference type="EMBL" id="MDT8980269.1"/>
    </source>
</evidence>
<reference evidence="10" key="1">
    <citation type="submission" date="2023-09" db="EMBL/GenBank/DDBJ databases">
        <title>Paenibacillus sp. chi10 Genome sequencing and assembly.</title>
        <authorList>
            <person name="Kim I."/>
        </authorList>
    </citation>
    <scope>NUCLEOTIDE SEQUENCE [LARGE SCALE GENOMIC DNA]</scope>
    <source>
        <strain evidence="10">chi10</strain>
    </source>
</reference>
<dbReference type="InterPro" id="IPR036890">
    <property type="entry name" value="HATPase_C_sf"/>
</dbReference>
<keyword evidence="6" id="KW-1133">Transmembrane helix</keyword>
<keyword evidence="6" id="KW-0812">Transmembrane</keyword>
<evidence type="ECO:0000256" key="5">
    <source>
        <dbReference type="PROSITE-ProRule" id="PRU00169"/>
    </source>
</evidence>
<dbReference type="PROSITE" id="PS50110">
    <property type="entry name" value="RESPONSE_REGULATORY"/>
    <property type="match status" value="1"/>
</dbReference>
<keyword evidence="9" id="KW-0418">Kinase</keyword>
<gene>
    <name evidence="9" type="ORF">RQP50_28995</name>
</gene>
<feature type="transmembrane region" description="Helical" evidence="6">
    <location>
        <begin position="66"/>
        <end position="88"/>
    </location>
</feature>
<keyword evidence="4" id="KW-0804">Transcription</keyword>
<evidence type="ECO:0000259" key="8">
    <source>
        <dbReference type="PROSITE" id="PS50110"/>
    </source>
</evidence>
<feature type="transmembrane region" description="Helical" evidence="6">
    <location>
        <begin position="12"/>
        <end position="34"/>
    </location>
</feature>
<evidence type="ECO:0000313" key="10">
    <source>
        <dbReference type="Proteomes" id="UP001250538"/>
    </source>
</evidence>
<proteinExistence type="predicted"/>
<dbReference type="Gene3D" id="3.40.50.2300">
    <property type="match status" value="1"/>
</dbReference>
<dbReference type="CDD" id="cd16917">
    <property type="entry name" value="HATPase_UhpB-NarQ-NarX-like"/>
    <property type="match status" value="1"/>
</dbReference>
<dbReference type="InterPro" id="IPR039420">
    <property type="entry name" value="WalR-like"/>
</dbReference>
<dbReference type="InterPro" id="IPR016032">
    <property type="entry name" value="Sig_transdc_resp-reg_C-effctor"/>
</dbReference>
<dbReference type="InterPro" id="IPR001789">
    <property type="entry name" value="Sig_transdc_resp-reg_receiver"/>
</dbReference>
<feature type="transmembrane region" description="Helical" evidence="6">
    <location>
        <begin position="108"/>
        <end position="127"/>
    </location>
</feature>
<dbReference type="RefSeq" id="WP_315747468.1">
    <property type="nucleotide sequence ID" value="NZ_JAVYAA010000014.1"/>
</dbReference>
<evidence type="ECO:0000256" key="2">
    <source>
        <dbReference type="ARBA" id="ARBA00023015"/>
    </source>
</evidence>
<dbReference type="Gene3D" id="3.30.565.10">
    <property type="entry name" value="Histidine kinase-like ATPase, C-terminal domain"/>
    <property type="match status" value="1"/>
</dbReference>
<keyword evidence="3" id="KW-0238">DNA-binding</keyword>
<feature type="domain" description="HTH luxR-type" evidence="7">
    <location>
        <begin position="534"/>
        <end position="599"/>
    </location>
</feature>
<keyword evidence="10" id="KW-1185">Reference proteome</keyword>
<accession>A0AAJ2K2L4</accession>
<organism evidence="9 10">
    <name type="scientific">Paenibacillus suaedae</name>
    <dbReference type="NCBI Taxonomy" id="3077233"/>
    <lineage>
        <taxon>Bacteria</taxon>
        <taxon>Bacillati</taxon>
        <taxon>Bacillota</taxon>
        <taxon>Bacilli</taxon>
        <taxon>Bacillales</taxon>
        <taxon>Paenibacillaceae</taxon>
        <taxon>Paenibacillus</taxon>
    </lineage>
</organism>
<dbReference type="AlphaFoldDB" id="A0AAJ2K2L4"/>
<dbReference type="PANTHER" id="PTHR43214:SF24">
    <property type="entry name" value="TRANSCRIPTIONAL REGULATORY PROTEIN NARL-RELATED"/>
    <property type="match status" value="1"/>
</dbReference>
<dbReference type="GO" id="GO:0046983">
    <property type="term" value="F:protein dimerization activity"/>
    <property type="evidence" value="ECO:0007669"/>
    <property type="project" value="InterPro"/>
</dbReference>
<dbReference type="GO" id="GO:0016020">
    <property type="term" value="C:membrane"/>
    <property type="evidence" value="ECO:0007669"/>
    <property type="project" value="InterPro"/>
</dbReference>
<feature type="transmembrane region" description="Helical" evidence="6">
    <location>
        <begin position="40"/>
        <end position="59"/>
    </location>
</feature>
<dbReference type="SUPFAM" id="SSF52172">
    <property type="entry name" value="CheY-like"/>
    <property type="match status" value="1"/>
</dbReference>
<dbReference type="InterPro" id="IPR011712">
    <property type="entry name" value="Sig_transdc_His_kin_sub3_dim/P"/>
</dbReference>
<keyword evidence="6" id="KW-0472">Membrane</keyword>
<dbReference type="CDD" id="cd17535">
    <property type="entry name" value="REC_NarL-like"/>
    <property type="match status" value="1"/>
</dbReference>
<keyword evidence="9" id="KW-0808">Transferase</keyword>
<keyword evidence="1 5" id="KW-0597">Phosphoprotein</keyword>
<dbReference type="SUPFAM" id="SSF46894">
    <property type="entry name" value="C-terminal effector domain of the bipartite response regulators"/>
    <property type="match status" value="1"/>
</dbReference>
<dbReference type="InterPro" id="IPR011006">
    <property type="entry name" value="CheY-like_superfamily"/>
</dbReference>
<evidence type="ECO:0000256" key="3">
    <source>
        <dbReference type="ARBA" id="ARBA00023125"/>
    </source>
</evidence>
<dbReference type="PROSITE" id="PS50043">
    <property type="entry name" value="HTH_LUXR_2"/>
    <property type="match status" value="1"/>
</dbReference>
<dbReference type="InterPro" id="IPR000792">
    <property type="entry name" value="Tscrpt_reg_LuxR_C"/>
</dbReference>
<sequence>MKEWMKRWLWSDWVILCIRISWWITLVISLCILHERGLPIPLWAAMGLSFVPLFIPLWLQQYHLQWYLIAEIVLSGSFVIFLNLYGISNVWQYAPIVFVIGFLSSNPTYRWTAILSSGVIPFILGWVSKISWIDIIVDVILHYGIVFALGYAFQLAVLTHRQGQVIKEQNRILEQHVTQVEQMTLVEERNRLSKELHDTIGHTLTSLIMGMESLRQAATGDQTERIDALLRSARSGLEEVRTHLHQMSSSTLPASFTTSLHKLVSKFKDTTRIEVKYRTLGEEYAVPNPIKLTLYRCLQEALTNAARHGQATAIEVHLHFEANQLRLQIQDNGVGNEQLQPGFGLSTMKERLLELSGHLSVHSHRDEGTVVLCTVPRNDIVHSKIRLVIVDDQQLIVDSLSMILDNQQDLQVVGTAGNGKLAVELCEQVHPDVILMDVRMPEMDGIEALQVIKEKWPDLQVIVMSTFSDVEQAVTALQYGAVGYLLKSIQPKELIDTIRLIHAGGMSITQEIAEQVFEEMKQQRVQLKERGNIIWDNSYGLIKREFELLDLLHRGSRYKAIAASMNLSEGTIRNYISILYSKLGVNNRQDAVDKAKEEGLIS</sequence>
<evidence type="ECO:0000259" key="7">
    <source>
        <dbReference type="PROSITE" id="PS50043"/>
    </source>
</evidence>
<dbReference type="EMBL" id="JAVYAA010000014">
    <property type="protein sequence ID" value="MDT8980269.1"/>
    <property type="molecule type" value="Genomic_DNA"/>
</dbReference>
<dbReference type="SMART" id="SM00387">
    <property type="entry name" value="HATPase_c"/>
    <property type="match status" value="1"/>
</dbReference>
<dbReference type="SMART" id="SM00448">
    <property type="entry name" value="REC"/>
    <property type="match status" value="1"/>
</dbReference>
<dbReference type="Pfam" id="PF07730">
    <property type="entry name" value="HisKA_3"/>
    <property type="match status" value="1"/>
</dbReference>
<dbReference type="GO" id="GO:0000155">
    <property type="term" value="F:phosphorelay sensor kinase activity"/>
    <property type="evidence" value="ECO:0007669"/>
    <property type="project" value="InterPro"/>
</dbReference>
<protein>
    <submittedName>
        <fullName evidence="9">Hybrid sensor histidine kinase/response regulator transcription factor</fullName>
    </submittedName>
</protein>
<dbReference type="GO" id="GO:0003677">
    <property type="term" value="F:DNA binding"/>
    <property type="evidence" value="ECO:0007669"/>
    <property type="project" value="UniProtKB-KW"/>
</dbReference>
<dbReference type="GO" id="GO:0006355">
    <property type="term" value="P:regulation of DNA-templated transcription"/>
    <property type="evidence" value="ECO:0007669"/>
    <property type="project" value="InterPro"/>
</dbReference>
<dbReference type="PRINTS" id="PR00038">
    <property type="entry name" value="HTHLUXR"/>
</dbReference>
<dbReference type="SMART" id="SM00421">
    <property type="entry name" value="HTH_LUXR"/>
    <property type="match status" value="1"/>
</dbReference>
<feature type="modified residue" description="4-aspartylphosphate" evidence="5">
    <location>
        <position position="437"/>
    </location>
</feature>
<dbReference type="InterPro" id="IPR003594">
    <property type="entry name" value="HATPase_dom"/>
</dbReference>
<dbReference type="PANTHER" id="PTHR43214">
    <property type="entry name" value="TWO-COMPONENT RESPONSE REGULATOR"/>
    <property type="match status" value="1"/>
</dbReference>
<comment type="caution">
    <text evidence="9">The sequence shown here is derived from an EMBL/GenBank/DDBJ whole genome shotgun (WGS) entry which is preliminary data.</text>
</comment>
<name>A0AAJ2K2L4_9BACL</name>
<evidence type="ECO:0000256" key="6">
    <source>
        <dbReference type="SAM" id="Phobius"/>
    </source>
</evidence>
<feature type="domain" description="Response regulatory" evidence="8">
    <location>
        <begin position="386"/>
        <end position="502"/>
    </location>
</feature>